<keyword evidence="3 10" id="KW-0853">WD repeat</keyword>
<feature type="region of interest" description="Disordered" evidence="11">
    <location>
        <begin position="784"/>
        <end position="821"/>
    </location>
</feature>
<dbReference type="InterPro" id="IPR016024">
    <property type="entry name" value="ARM-type_fold"/>
</dbReference>
<dbReference type="EMBL" id="CAHR02000046">
    <property type="protein sequence ID" value="CCG81606.1"/>
    <property type="molecule type" value="Genomic_DNA"/>
</dbReference>
<dbReference type="GO" id="GO:0034271">
    <property type="term" value="C:phosphatidylinositol 3-kinase complex, class III, type I"/>
    <property type="evidence" value="ECO:0007669"/>
    <property type="project" value="TreeGrafter"/>
</dbReference>
<evidence type="ECO:0000256" key="6">
    <source>
        <dbReference type="ARBA" id="ARBA00022741"/>
    </source>
</evidence>
<feature type="domain" description="Protein kinase" evidence="12">
    <location>
        <begin position="24"/>
        <end position="301"/>
    </location>
</feature>
<dbReference type="InterPro" id="IPR000719">
    <property type="entry name" value="Prot_kinase_dom"/>
</dbReference>
<keyword evidence="6" id="KW-0547">Nucleotide-binding</keyword>
<dbReference type="eggNOG" id="KOG1240">
    <property type="taxonomic scope" value="Eukaryota"/>
</dbReference>
<organism evidence="13 14">
    <name type="scientific">Taphrina deformans (strain PYCC 5710 / ATCC 11124 / CBS 356.35 / IMI 108563 / JCM 9778 / NBRC 8474)</name>
    <name type="common">Peach leaf curl fungus</name>
    <name type="synonym">Lalaria deformans</name>
    <dbReference type="NCBI Taxonomy" id="1097556"/>
    <lineage>
        <taxon>Eukaryota</taxon>
        <taxon>Fungi</taxon>
        <taxon>Dikarya</taxon>
        <taxon>Ascomycota</taxon>
        <taxon>Taphrinomycotina</taxon>
        <taxon>Taphrinomycetes</taxon>
        <taxon>Taphrinales</taxon>
        <taxon>Taphrinaceae</taxon>
        <taxon>Taphrina</taxon>
    </lineage>
</organism>
<dbReference type="EC" id="2.7.11.1" evidence="1"/>
<dbReference type="GO" id="GO:0006623">
    <property type="term" value="P:protein targeting to vacuole"/>
    <property type="evidence" value="ECO:0007669"/>
    <property type="project" value="TreeGrafter"/>
</dbReference>
<keyword evidence="8" id="KW-0067">ATP-binding</keyword>
<dbReference type="SUPFAM" id="SSF48371">
    <property type="entry name" value="ARM repeat"/>
    <property type="match status" value="1"/>
</dbReference>
<dbReference type="InterPro" id="IPR011989">
    <property type="entry name" value="ARM-like"/>
</dbReference>
<dbReference type="GO" id="GO:0034272">
    <property type="term" value="C:phosphatidylinositol 3-kinase complex, class III, type II"/>
    <property type="evidence" value="ECO:0007669"/>
    <property type="project" value="TreeGrafter"/>
</dbReference>
<dbReference type="Gene3D" id="1.25.10.10">
    <property type="entry name" value="Leucine-rich Repeat Variant"/>
    <property type="match status" value="1"/>
</dbReference>
<dbReference type="Pfam" id="PF00069">
    <property type="entry name" value="Pkinase"/>
    <property type="match status" value="1"/>
</dbReference>
<dbReference type="Proteomes" id="UP000013776">
    <property type="component" value="Unassembled WGS sequence"/>
</dbReference>
<dbReference type="InterPro" id="IPR045162">
    <property type="entry name" value="Vps15-like"/>
</dbReference>
<evidence type="ECO:0000313" key="14">
    <source>
        <dbReference type="Proteomes" id="UP000013776"/>
    </source>
</evidence>
<dbReference type="PROSITE" id="PS00108">
    <property type="entry name" value="PROTEIN_KINASE_ST"/>
    <property type="match status" value="1"/>
</dbReference>
<dbReference type="PROSITE" id="PS50294">
    <property type="entry name" value="WD_REPEATS_REGION"/>
    <property type="match status" value="1"/>
</dbReference>
<evidence type="ECO:0000256" key="1">
    <source>
        <dbReference type="ARBA" id="ARBA00012513"/>
    </source>
</evidence>
<evidence type="ECO:0000256" key="9">
    <source>
        <dbReference type="PROSITE-ProRule" id="PRU00103"/>
    </source>
</evidence>
<dbReference type="Gene3D" id="1.10.510.10">
    <property type="entry name" value="Transferase(Phosphotransferase) domain 1"/>
    <property type="match status" value="1"/>
</dbReference>
<dbReference type="GO" id="GO:0005770">
    <property type="term" value="C:late endosome"/>
    <property type="evidence" value="ECO:0007669"/>
    <property type="project" value="TreeGrafter"/>
</dbReference>
<dbReference type="VEuPathDB" id="FungiDB:TAPDE_001258"/>
<dbReference type="GO" id="GO:0045324">
    <property type="term" value="P:late endosome to vacuole transport"/>
    <property type="evidence" value="ECO:0007669"/>
    <property type="project" value="InterPro"/>
</dbReference>
<keyword evidence="7" id="KW-0418">Kinase</keyword>
<sequence length="1524" mass="171796">MGNNNSTISNAATLDSYIGELHDLSFVKSLSSSRFLKCVLGKHIDGQVVVKLFVKSNIVNLQEYIRQSEVENDQLLDIPNALSYQRLQETDRAVYLVRQYIASNLYDRVSTRPFLEAVEKRWIVFQLLTGLQDCHARGIRHGDIKTENVLVTSWNWVYLTDFAFFKPTYLPENNPADFSYFFDTSFRRTCYIAPERFHTASEPKKGPVTDAMDIFSLGCVIAELFLEGISLFDLSQMLRYKAGEYDPKFLLDKINDLEIRSLIGHMINIDPDQRYSAEKYLQKWQRRAFPHYFTTFMHEYLSLVTEPQRHHVQVPSRDIDDSLDRIFFEFDKVSFFLKFDDTDDKQHASLDGRQERANLLSIPNYRRIHNNKIDRAESDNGALVFLSILLTGLRNTTRTASRIRACETIVALSDKISDEAKLDRVVPFFVDLLTDDAPEVRSNALWSLAEVLSRVTILTPVNAFIFSDYILPKITNAVFASSSLVRVKYAQCITTIIRSAERFYDMAHALCHEGFLTFSSPKSDVEVDEKHQYNYHLRSGKADQTKLLENHLVRLLTDPSTAVKRALLPHIVDLTTFFGPHRGIDLLLGHLISYLNDRDWLLRIAFFDHVVPLGQYLGQRAVETYIVPVMIQALVDSEDFIVEKVLNSLASLCSAGLIGHPSSTSVCALIVRFLIHPNLWIREAATNYVAIICKSLTPADLYSIVYPLVKPFLRMEVMFLTPVAILQSLKRPLSQQALDIATKWAMETPKDKASYWTTNSLQRDFSGDTTSIAPYQNLPILSENSSRRSLSSPVKIKPARPAERTMGLRTQEDEYSMSRLRDTGLKPEDDWKLTALREYIYRRSKQKKEQELLQQEQYKVQETPRPITIFFDDLVQEIVIPEYQRSKHNAAHDVHTALRDASYNLESNRARRSASRTMSNIKSVTSTAPVVANKLRPPNNILNSATSTIAAPITQTGAAELNLHKVITNESASGSKASSINGESKALSLRASSAVNLPGMSTKAQAEVSTTNTVVLGQVDHQCLDLPETGTTRKTSRRSEAPTASHSYNGFDESVINMLEKTYVNSLSNTVEVIENGAKLTPARARVAPEGSWKDEVVLVAHVQEHIAAINCVRVAPDHTFFVTCSDDGTIKLWESGKLERNVTNRARHTYRGLAGSKVKCVTFLENSYCIAAASDQGIIHVIECKQAQTHGSEAKGMKFLKSYDLPPQENVLEMIHVMQDQVSTLLVTTTKSRILAIDLQKMCLSYALQNPVHHGTISSLCTNDRKTWLLLGTSRGILDLWDLRFRLKVKSIGLPTAGKVNDLCLHPCRGGGRWVCVVTAGSTEITVWDIEKSVCREVYRPFGYPGTATLDNYKVWNVEESKPEELLAKFTHEIALESSQSRLRTSGRVLISAGNVYKSSQSSSTSQNRPDVSLICASTDRMVRRWDLYKVEQSSVISTIHRDAEQMSYQATTSGNLVINEEVASKSSSRSKSKSARLPSNSPLKQNEHLKAHMDIILDLACLQWPYKMLISVDRSGVLKVFA</sequence>
<reference evidence="13 14" key="1">
    <citation type="journal article" date="2013" name="MBio">
        <title>Genome sequencing of the plant pathogen Taphrina deformans, the causal agent of peach leaf curl.</title>
        <authorList>
            <person name="Cisse O.H."/>
            <person name="Almeida J.M.G.C.F."/>
            <person name="Fonseca A."/>
            <person name="Kumar A.A."/>
            <person name="Salojaervi J."/>
            <person name="Overmyer K."/>
            <person name="Hauser P.M."/>
            <person name="Pagni M."/>
        </authorList>
    </citation>
    <scope>NUCLEOTIDE SEQUENCE [LARGE SCALE GENOMIC DNA]</scope>
    <source>
        <strain evidence="14">PYCC 5710 / ATCC 11124 / CBS 356.35 / IMI 108563 / JCM 9778 / NBRC 8474</strain>
    </source>
</reference>
<dbReference type="FunFam" id="1.10.510.10:FF:000497">
    <property type="entry name" value="Phosphoinositide 3-kinase regulatory subunit"/>
    <property type="match status" value="1"/>
</dbReference>
<dbReference type="GO" id="GO:0004674">
    <property type="term" value="F:protein serine/threonine kinase activity"/>
    <property type="evidence" value="ECO:0007669"/>
    <property type="project" value="UniProtKB-KW"/>
</dbReference>
<dbReference type="STRING" id="1097556.R4X8H2"/>
<evidence type="ECO:0000256" key="4">
    <source>
        <dbReference type="ARBA" id="ARBA00022679"/>
    </source>
</evidence>
<dbReference type="InterPro" id="IPR001680">
    <property type="entry name" value="WD40_rpt"/>
</dbReference>
<dbReference type="PANTHER" id="PTHR17583:SF0">
    <property type="entry name" value="PHOSPHOINOSITIDE 3-KINASE REGULATORY SUBUNIT 4"/>
    <property type="match status" value="1"/>
</dbReference>
<dbReference type="PROSITE" id="PS50077">
    <property type="entry name" value="HEAT_REPEAT"/>
    <property type="match status" value="1"/>
</dbReference>
<dbReference type="InterPro" id="IPR011009">
    <property type="entry name" value="Kinase-like_dom_sf"/>
</dbReference>
<dbReference type="GO" id="GO:0005524">
    <property type="term" value="F:ATP binding"/>
    <property type="evidence" value="ECO:0007669"/>
    <property type="project" value="UniProtKB-KW"/>
</dbReference>
<dbReference type="OrthoDB" id="242910at2759"/>
<dbReference type="SUPFAM" id="SSF50978">
    <property type="entry name" value="WD40 repeat-like"/>
    <property type="match status" value="1"/>
</dbReference>
<dbReference type="CDD" id="cd13980">
    <property type="entry name" value="STKc_Vps15"/>
    <property type="match status" value="1"/>
</dbReference>
<dbReference type="PROSITE" id="PS50011">
    <property type="entry name" value="PROTEIN_KINASE_DOM"/>
    <property type="match status" value="1"/>
</dbReference>
<dbReference type="PANTHER" id="PTHR17583">
    <property type="entry name" value="PHOSPHOINOSITIDE 3-KINASE REGULATORY SUBUNIT 4"/>
    <property type="match status" value="1"/>
</dbReference>
<dbReference type="InterPro" id="IPR021133">
    <property type="entry name" value="HEAT_type_2"/>
</dbReference>
<feature type="repeat" description="WD" evidence="10">
    <location>
        <begin position="1103"/>
        <end position="1135"/>
    </location>
</feature>
<feature type="region of interest" description="Disordered" evidence="11">
    <location>
        <begin position="1465"/>
        <end position="1486"/>
    </location>
</feature>
<dbReference type="InterPro" id="IPR036322">
    <property type="entry name" value="WD40_repeat_dom_sf"/>
</dbReference>
<dbReference type="SMART" id="SM00320">
    <property type="entry name" value="WD40"/>
    <property type="match status" value="5"/>
</dbReference>
<dbReference type="InterPro" id="IPR008271">
    <property type="entry name" value="Ser/Thr_kinase_AS"/>
</dbReference>
<protein>
    <recommendedName>
        <fullName evidence="1">non-specific serine/threonine protein kinase</fullName>
        <ecNumber evidence="1">2.7.11.1</ecNumber>
    </recommendedName>
</protein>
<evidence type="ECO:0000256" key="11">
    <source>
        <dbReference type="SAM" id="MobiDB-lite"/>
    </source>
</evidence>
<feature type="region of interest" description="Disordered" evidence="11">
    <location>
        <begin position="1028"/>
        <end position="1047"/>
    </location>
</feature>
<keyword evidence="5" id="KW-0677">Repeat</keyword>
<evidence type="ECO:0000256" key="7">
    <source>
        <dbReference type="ARBA" id="ARBA00022777"/>
    </source>
</evidence>
<evidence type="ECO:0000256" key="5">
    <source>
        <dbReference type="ARBA" id="ARBA00022737"/>
    </source>
</evidence>
<dbReference type="PROSITE" id="PS50082">
    <property type="entry name" value="WD_REPEATS_2"/>
    <property type="match status" value="1"/>
</dbReference>
<dbReference type="Pfam" id="PF22956">
    <property type="entry name" value="VPS15-like_hel"/>
    <property type="match status" value="1"/>
</dbReference>
<accession>R4X8H2</accession>
<dbReference type="Pfam" id="PF00400">
    <property type="entry name" value="WD40"/>
    <property type="match status" value="1"/>
</dbReference>
<dbReference type="SUPFAM" id="SSF56112">
    <property type="entry name" value="Protein kinase-like (PK-like)"/>
    <property type="match status" value="1"/>
</dbReference>
<dbReference type="SMART" id="SM00220">
    <property type="entry name" value="S_TKc"/>
    <property type="match status" value="1"/>
</dbReference>
<gene>
    <name evidence="13" type="ORF">TAPDE_001258</name>
</gene>
<proteinExistence type="predicted"/>
<evidence type="ECO:0000256" key="10">
    <source>
        <dbReference type="PROSITE-ProRule" id="PRU00221"/>
    </source>
</evidence>
<keyword evidence="14" id="KW-1185">Reference proteome</keyword>
<dbReference type="GO" id="GO:0016236">
    <property type="term" value="P:macroautophagy"/>
    <property type="evidence" value="ECO:0007669"/>
    <property type="project" value="InterPro"/>
</dbReference>
<keyword evidence="2" id="KW-0723">Serine/threonine-protein kinase</keyword>
<evidence type="ECO:0000259" key="12">
    <source>
        <dbReference type="PROSITE" id="PS50011"/>
    </source>
</evidence>
<dbReference type="GO" id="GO:0071561">
    <property type="term" value="C:nucleus-vacuole junction"/>
    <property type="evidence" value="ECO:0007669"/>
    <property type="project" value="TreeGrafter"/>
</dbReference>
<dbReference type="InterPro" id="IPR015943">
    <property type="entry name" value="WD40/YVTN_repeat-like_dom_sf"/>
</dbReference>
<evidence type="ECO:0000256" key="2">
    <source>
        <dbReference type="ARBA" id="ARBA00022527"/>
    </source>
</evidence>
<keyword evidence="4" id="KW-0808">Transferase</keyword>
<comment type="caution">
    <text evidence="13">The sequence shown here is derived from an EMBL/GenBank/DDBJ whole genome shotgun (WGS) entry which is preliminary data.</text>
</comment>
<dbReference type="InterPro" id="IPR055231">
    <property type="entry name" value="2AA_helical"/>
</dbReference>
<name>R4X8H2_TAPDE</name>
<evidence type="ECO:0000256" key="8">
    <source>
        <dbReference type="ARBA" id="ARBA00022840"/>
    </source>
</evidence>
<feature type="repeat" description="HEAT" evidence="9">
    <location>
        <begin position="425"/>
        <end position="456"/>
    </location>
</feature>
<dbReference type="Gene3D" id="2.130.10.10">
    <property type="entry name" value="YVTN repeat-like/Quinoprotein amine dehydrogenase"/>
    <property type="match status" value="2"/>
</dbReference>
<evidence type="ECO:0000313" key="13">
    <source>
        <dbReference type="EMBL" id="CCG81606.1"/>
    </source>
</evidence>
<evidence type="ECO:0000256" key="3">
    <source>
        <dbReference type="ARBA" id="ARBA00022574"/>
    </source>
</evidence>